<dbReference type="InterPro" id="IPR002213">
    <property type="entry name" value="UDP_glucos_trans"/>
</dbReference>
<dbReference type="InterPro" id="IPR050271">
    <property type="entry name" value="UDP-glycosyltransferase"/>
</dbReference>
<protein>
    <recommendedName>
        <fullName evidence="2">glucuronosyltransferase</fullName>
        <ecNumber evidence="2">2.4.1.17</ecNumber>
    </recommendedName>
</protein>
<dbReference type="Proteomes" id="UP000095284">
    <property type="component" value="Unplaced"/>
</dbReference>
<evidence type="ECO:0000256" key="2">
    <source>
        <dbReference type="ARBA" id="ARBA00012544"/>
    </source>
</evidence>
<dbReference type="EC" id="2.4.1.17" evidence="2"/>
<sequence>MSSDRRLKFLVFNPFIGGGHTGQMERIENVLAEAGHEVVNFQPFFRESGHTGVLHKSIRTINYTFKEGPLTNQQMGNRGGPARFLEGGFKWKELFVSPVQPMGRRYREFCIEMVTDDEFMDKLAAENFDLLIFEFFTAAGAVIGERLGIKKRIMVSSMPLQFELAKLLGIPSTPSFVPDGIHTENVKGFIGRLKSCVGVIRTTNFIRGLTYSQGEALKAVRTNKSFKEILATCSYFWVNTDEFVDFPRPISHKYINIGGLGMADNLKKATKLPDEIENVFKKAKKGVILASFGTVTKTAELPESYKKGILNAFAEFPEVEFIWKYEESADGLPVPLPSNVYLSDWLPQRDILLHPKTLGFITHGGMNSISEATWSGVPTIVVPLFADQHRNGAMAKRKKVGEVLSKLDLAKTDVIVEKIGKLVNDESYKENAQKLAQIIRNKPISPEQRVVQTAEFAARYDIEEHLDMDGRKLSTIEYYNIDIILVAVAVPAAFVWLTSYLLF</sequence>
<comment type="similarity">
    <text evidence="1">Belongs to the UDP-glycosyltransferase family.</text>
</comment>
<name>A0A1I7SCI5_BURXY</name>
<keyword evidence="3" id="KW-0328">Glycosyltransferase</keyword>
<dbReference type="AlphaFoldDB" id="A0A1I7SCI5"/>
<dbReference type="GO" id="GO:0015020">
    <property type="term" value="F:glucuronosyltransferase activity"/>
    <property type="evidence" value="ECO:0007669"/>
    <property type="project" value="UniProtKB-EC"/>
</dbReference>
<dbReference type="Gene3D" id="3.40.50.2000">
    <property type="entry name" value="Glycogen Phosphorylase B"/>
    <property type="match status" value="1"/>
</dbReference>
<dbReference type="CDD" id="cd03784">
    <property type="entry name" value="GT1_Gtf-like"/>
    <property type="match status" value="1"/>
</dbReference>
<evidence type="ECO:0000313" key="7">
    <source>
        <dbReference type="Proteomes" id="UP000095284"/>
    </source>
</evidence>
<dbReference type="PANTHER" id="PTHR48043">
    <property type="entry name" value="EG:EG0003.4 PROTEIN-RELATED"/>
    <property type="match status" value="1"/>
</dbReference>
<evidence type="ECO:0000256" key="4">
    <source>
        <dbReference type="ARBA" id="ARBA00022679"/>
    </source>
</evidence>
<dbReference type="SUPFAM" id="SSF53756">
    <property type="entry name" value="UDP-Glycosyltransferase/glycogen phosphorylase"/>
    <property type="match status" value="1"/>
</dbReference>
<dbReference type="WBParaSite" id="BXY_1073700.1">
    <property type="protein sequence ID" value="BXY_1073700.1"/>
    <property type="gene ID" value="BXY_1073700"/>
</dbReference>
<dbReference type="FunFam" id="3.40.50.2000:FF:000021">
    <property type="entry name" value="UDP-glucuronosyltransferase"/>
    <property type="match status" value="1"/>
</dbReference>
<keyword evidence="6" id="KW-1133">Transmembrane helix</keyword>
<keyword evidence="4" id="KW-0808">Transferase</keyword>
<comment type="catalytic activity">
    <reaction evidence="5">
        <text>glucuronate acceptor + UDP-alpha-D-glucuronate = acceptor beta-D-glucuronoside + UDP + H(+)</text>
        <dbReference type="Rhea" id="RHEA:21032"/>
        <dbReference type="ChEBI" id="CHEBI:15378"/>
        <dbReference type="ChEBI" id="CHEBI:58052"/>
        <dbReference type="ChEBI" id="CHEBI:58223"/>
        <dbReference type="ChEBI" id="CHEBI:132367"/>
        <dbReference type="ChEBI" id="CHEBI:132368"/>
        <dbReference type="EC" id="2.4.1.17"/>
    </reaction>
</comment>
<dbReference type="PANTHER" id="PTHR48043:SF145">
    <property type="entry name" value="FI06409P-RELATED"/>
    <property type="match status" value="1"/>
</dbReference>
<evidence type="ECO:0000256" key="3">
    <source>
        <dbReference type="ARBA" id="ARBA00022676"/>
    </source>
</evidence>
<keyword evidence="6" id="KW-0472">Membrane</keyword>
<reference evidence="8" key="1">
    <citation type="submission" date="2016-11" db="UniProtKB">
        <authorList>
            <consortium name="WormBaseParasite"/>
        </authorList>
    </citation>
    <scope>IDENTIFICATION</scope>
</reference>
<proteinExistence type="inferred from homology"/>
<feature type="transmembrane region" description="Helical" evidence="6">
    <location>
        <begin position="478"/>
        <end position="502"/>
    </location>
</feature>
<evidence type="ECO:0000256" key="1">
    <source>
        <dbReference type="ARBA" id="ARBA00009995"/>
    </source>
</evidence>
<accession>A0A1I7SCI5</accession>
<evidence type="ECO:0000256" key="6">
    <source>
        <dbReference type="SAM" id="Phobius"/>
    </source>
</evidence>
<evidence type="ECO:0000313" key="8">
    <source>
        <dbReference type="WBParaSite" id="BXY_1073700.1"/>
    </source>
</evidence>
<keyword evidence="6" id="KW-0812">Transmembrane</keyword>
<dbReference type="eggNOG" id="KOG1192">
    <property type="taxonomic scope" value="Eukaryota"/>
</dbReference>
<evidence type="ECO:0000256" key="5">
    <source>
        <dbReference type="ARBA" id="ARBA00047475"/>
    </source>
</evidence>
<dbReference type="Pfam" id="PF00201">
    <property type="entry name" value="UDPGT"/>
    <property type="match status" value="1"/>
</dbReference>
<organism evidence="7 8">
    <name type="scientific">Bursaphelenchus xylophilus</name>
    <name type="common">Pinewood nematode worm</name>
    <name type="synonym">Aphelenchoides xylophilus</name>
    <dbReference type="NCBI Taxonomy" id="6326"/>
    <lineage>
        <taxon>Eukaryota</taxon>
        <taxon>Metazoa</taxon>
        <taxon>Ecdysozoa</taxon>
        <taxon>Nematoda</taxon>
        <taxon>Chromadorea</taxon>
        <taxon>Rhabditida</taxon>
        <taxon>Tylenchina</taxon>
        <taxon>Tylenchomorpha</taxon>
        <taxon>Aphelenchoidea</taxon>
        <taxon>Aphelenchoididae</taxon>
        <taxon>Bursaphelenchus</taxon>
    </lineage>
</organism>